<keyword evidence="3 12" id="KW-1003">Cell membrane</keyword>
<sequence length="291" mass="31680">MFNKSSLNIPFMRYRRVALAISAVAVVLSLLLVLTRGLNLGVDYTGGVLMHLELPREAQVGDIRSVVSPRVSGEPIIQAYGPRDFMLRLKSPSEAERKAVLSVLRERFGDVKVLKLETVGPVVGAELKSEAMVALALALLGILLYMAFRFQFRFGVAAVLSLVHDAAIMLGVYSLTGREVSVSFIAAVLTVVGYSLNDSIVVLDRIRENWRDVPKKGISQVVDDSINQTLSRTINTSLTTLLPVLAMFFLGGDVISNFAFAFLVGIGVGTYSSIYIAGAILAEWFLKSPVR</sequence>
<dbReference type="Gene3D" id="1.20.1640.10">
    <property type="entry name" value="Multidrug efflux transporter AcrB transmembrane domain"/>
    <property type="match status" value="1"/>
</dbReference>
<dbReference type="InterPro" id="IPR022813">
    <property type="entry name" value="SecD/SecF_arch_bac"/>
</dbReference>
<dbReference type="GO" id="GO:0005886">
    <property type="term" value="C:plasma membrane"/>
    <property type="evidence" value="ECO:0007669"/>
    <property type="project" value="UniProtKB-SubCell"/>
</dbReference>
<accession>D1B607</accession>
<feature type="transmembrane region" description="Helical" evidence="12">
    <location>
        <begin position="258"/>
        <end position="286"/>
    </location>
</feature>
<dbReference type="NCBIfam" id="TIGR00916">
    <property type="entry name" value="2A0604s01"/>
    <property type="match status" value="1"/>
</dbReference>
<evidence type="ECO:0000256" key="12">
    <source>
        <dbReference type="HAMAP-Rule" id="MF_01464"/>
    </source>
</evidence>
<feature type="transmembrane region" description="Helical" evidence="12">
    <location>
        <begin position="182"/>
        <end position="203"/>
    </location>
</feature>
<feature type="transmembrane region" description="Helical" evidence="12">
    <location>
        <begin position="234"/>
        <end position="252"/>
    </location>
</feature>
<evidence type="ECO:0000256" key="3">
    <source>
        <dbReference type="ARBA" id="ARBA00022475"/>
    </source>
</evidence>
<evidence type="ECO:0000313" key="14">
    <source>
        <dbReference type="EMBL" id="ACZ19448.1"/>
    </source>
</evidence>
<dbReference type="InterPro" id="IPR048634">
    <property type="entry name" value="SecD_SecF_C"/>
</dbReference>
<organism evidence="14 15">
    <name type="scientific">Thermanaerovibrio acidaminovorans (strain ATCC 49978 / DSM 6589 / Su883)</name>
    <name type="common">Selenomonas acidaminovorans</name>
    <dbReference type="NCBI Taxonomy" id="525903"/>
    <lineage>
        <taxon>Bacteria</taxon>
        <taxon>Thermotogati</taxon>
        <taxon>Synergistota</taxon>
        <taxon>Synergistia</taxon>
        <taxon>Synergistales</taxon>
        <taxon>Synergistaceae</taxon>
        <taxon>Thermanaerovibrio</taxon>
    </lineage>
</organism>
<dbReference type="Proteomes" id="UP000002030">
    <property type="component" value="Chromosome"/>
</dbReference>
<evidence type="ECO:0000256" key="8">
    <source>
        <dbReference type="ARBA" id="ARBA00023136"/>
    </source>
</evidence>
<dbReference type="GO" id="GO:0043952">
    <property type="term" value="P:protein transport by the Sec complex"/>
    <property type="evidence" value="ECO:0007669"/>
    <property type="project" value="UniProtKB-UniRule"/>
</dbReference>
<feature type="domain" description="Protein export membrane protein SecD/SecF C-terminal" evidence="13">
    <location>
        <begin position="103"/>
        <end position="284"/>
    </location>
</feature>
<keyword evidence="4 12" id="KW-0812">Transmembrane</keyword>
<feature type="transmembrane region" description="Helical" evidence="12">
    <location>
        <begin position="131"/>
        <end position="148"/>
    </location>
</feature>
<dbReference type="PATRIC" id="fig|525903.6.peg.1216"/>
<evidence type="ECO:0000256" key="11">
    <source>
        <dbReference type="ARBA" id="ARBA00061053"/>
    </source>
</evidence>
<dbReference type="Pfam" id="PF07549">
    <property type="entry name" value="Sec_GG"/>
    <property type="match status" value="1"/>
</dbReference>
<protein>
    <recommendedName>
        <fullName evidence="12">Protein-export membrane protein SecF</fullName>
    </recommendedName>
</protein>
<evidence type="ECO:0000256" key="6">
    <source>
        <dbReference type="ARBA" id="ARBA00022989"/>
    </source>
</evidence>
<evidence type="ECO:0000256" key="10">
    <source>
        <dbReference type="ARBA" id="ARBA00060856"/>
    </source>
</evidence>
<comment type="function">
    <text evidence="9 12">Part of the Sec protein translocase complex. Interacts with the SecYEG preprotein conducting channel. SecDF uses the proton motive force (PMF) to complete protein translocation after the ATP-dependent function of SecA.</text>
</comment>
<keyword evidence="2 12" id="KW-0813">Transport</keyword>
<comment type="subcellular location">
    <subcellularLocation>
        <location evidence="12">Cell inner membrane</location>
        <topology evidence="12">Multi-pass membrane protein</topology>
    </subcellularLocation>
    <subcellularLocation>
        <location evidence="1">Cell membrane</location>
        <topology evidence="1">Multi-pass membrane protein</topology>
    </subcellularLocation>
</comment>
<evidence type="ECO:0000256" key="7">
    <source>
        <dbReference type="ARBA" id="ARBA00023010"/>
    </source>
</evidence>
<dbReference type="EMBL" id="CP001818">
    <property type="protein sequence ID" value="ACZ19448.1"/>
    <property type="molecule type" value="Genomic_DNA"/>
</dbReference>
<evidence type="ECO:0000259" key="13">
    <source>
        <dbReference type="Pfam" id="PF02355"/>
    </source>
</evidence>
<dbReference type="NCBIfam" id="TIGR00966">
    <property type="entry name" value="transloc_SecF"/>
    <property type="match status" value="1"/>
</dbReference>
<comment type="similarity">
    <text evidence="12">Belongs to the SecD/SecF family. SecF subfamily.</text>
</comment>
<dbReference type="GO" id="GO:0065002">
    <property type="term" value="P:intracellular protein transmembrane transport"/>
    <property type="evidence" value="ECO:0007669"/>
    <property type="project" value="UniProtKB-UniRule"/>
</dbReference>
<evidence type="ECO:0000256" key="1">
    <source>
        <dbReference type="ARBA" id="ARBA00004651"/>
    </source>
</evidence>
<keyword evidence="5 12" id="KW-0653">Protein transport</keyword>
<keyword evidence="6 12" id="KW-1133">Transmembrane helix</keyword>
<dbReference type="AlphaFoldDB" id="D1B607"/>
<dbReference type="EnsemblBacteria" id="ACZ19448">
    <property type="protein sequence ID" value="ACZ19448"/>
    <property type="gene ID" value="Taci_1216"/>
</dbReference>
<keyword evidence="15" id="KW-1185">Reference proteome</keyword>
<dbReference type="InterPro" id="IPR022646">
    <property type="entry name" value="SecD/SecF_CS"/>
</dbReference>
<dbReference type="InterPro" id="IPR022645">
    <property type="entry name" value="SecD/SecF_bac"/>
</dbReference>
<dbReference type="STRING" id="525903.Taci_1216"/>
<dbReference type="HOGENOM" id="CLU_050012_0_0_0"/>
<evidence type="ECO:0000256" key="9">
    <source>
        <dbReference type="ARBA" id="ARBA00059018"/>
    </source>
</evidence>
<dbReference type="OrthoDB" id="9805019at2"/>
<dbReference type="Pfam" id="PF02355">
    <property type="entry name" value="SecD_SecF_C"/>
    <property type="match status" value="1"/>
</dbReference>
<dbReference type="PANTHER" id="PTHR30081:SF8">
    <property type="entry name" value="PROTEIN TRANSLOCASE SUBUNIT SECF"/>
    <property type="match status" value="1"/>
</dbReference>
<keyword evidence="8 12" id="KW-0472">Membrane</keyword>
<feature type="transmembrane region" description="Helical" evidence="12">
    <location>
        <begin position="155"/>
        <end position="176"/>
    </location>
</feature>
<name>D1B607_THEAS</name>
<dbReference type="PANTHER" id="PTHR30081">
    <property type="entry name" value="PROTEIN-EXPORT MEMBRANE PROTEIN SEC"/>
    <property type="match status" value="1"/>
</dbReference>
<dbReference type="GO" id="GO:0015450">
    <property type="term" value="F:protein-transporting ATPase activity"/>
    <property type="evidence" value="ECO:0007669"/>
    <property type="project" value="InterPro"/>
</dbReference>
<evidence type="ECO:0000256" key="5">
    <source>
        <dbReference type="ARBA" id="ARBA00022927"/>
    </source>
</evidence>
<comment type="similarity">
    <text evidence="10">In the C-terminal section; belongs to the SecD/SecF family. SecF subfamily.</text>
</comment>
<dbReference type="RefSeq" id="WP_012869960.1">
    <property type="nucleotide sequence ID" value="NC_013522.1"/>
</dbReference>
<dbReference type="GO" id="GO:0006605">
    <property type="term" value="P:protein targeting"/>
    <property type="evidence" value="ECO:0007669"/>
    <property type="project" value="UniProtKB-UniRule"/>
</dbReference>
<keyword evidence="7 12" id="KW-0811">Translocation</keyword>
<dbReference type="eggNOG" id="COG0341">
    <property type="taxonomic scope" value="Bacteria"/>
</dbReference>
<evidence type="ECO:0000256" key="2">
    <source>
        <dbReference type="ARBA" id="ARBA00022448"/>
    </source>
</evidence>
<evidence type="ECO:0000256" key="4">
    <source>
        <dbReference type="ARBA" id="ARBA00022692"/>
    </source>
</evidence>
<proteinExistence type="inferred from homology"/>
<comment type="similarity">
    <text evidence="11">In the N-terminal section; belongs to the SecD/SecF family. SecD subfamily.</text>
</comment>
<dbReference type="HAMAP" id="MF_01464_B">
    <property type="entry name" value="SecF_B"/>
    <property type="match status" value="1"/>
</dbReference>
<dbReference type="PRINTS" id="PR01755">
    <property type="entry name" value="SECFTRNLCASE"/>
</dbReference>
<reference evidence="14 15" key="1">
    <citation type="journal article" date="2009" name="Stand. Genomic Sci.">
        <title>Complete genome sequence of Thermanaerovibrio acidaminovorans type strain (Su883).</title>
        <authorList>
            <person name="Chovatia M."/>
            <person name="Sikorski J."/>
            <person name="Schroder M."/>
            <person name="Lapidus A."/>
            <person name="Nolan M."/>
            <person name="Tice H."/>
            <person name="Glavina Del Rio T."/>
            <person name="Copeland A."/>
            <person name="Cheng J.F."/>
            <person name="Lucas S."/>
            <person name="Chen F."/>
            <person name="Bruce D."/>
            <person name="Goodwin L."/>
            <person name="Pitluck S."/>
            <person name="Ivanova N."/>
            <person name="Mavromatis K."/>
            <person name="Ovchinnikova G."/>
            <person name="Pati A."/>
            <person name="Chen A."/>
            <person name="Palaniappan K."/>
            <person name="Land M."/>
            <person name="Hauser L."/>
            <person name="Chang Y.J."/>
            <person name="Jeffries C.D."/>
            <person name="Chain P."/>
            <person name="Saunders E."/>
            <person name="Detter J.C."/>
            <person name="Brettin T."/>
            <person name="Rohde M."/>
            <person name="Goker M."/>
            <person name="Spring S."/>
            <person name="Bristow J."/>
            <person name="Markowitz V."/>
            <person name="Hugenholtz P."/>
            <person name="Kyrpides N.C."/>
            <person name="Klenk H.P."/>
            <person name="Eisen J.A."/>
        </authorList>
    </citation>
    <scope>NUCLEOTIDE SEQUENCE [LARGE SCALE GENOMIC DNA]</scope>
    <source>
        <strain evidence="15">ATCC 49978 / DSM 6589 / Su883</strain>
    </source>
</reference>
<comment type="caution">
    <text evidence="12">Lacks conserved residue(s) required for the propagation of feature annotation.</text>
</comment>
<comment type="subunit">
    <text evidence="12">Forms a complex with SecD. Part of the essential Sec protein translocation apparatus which comprises SecA, SecYEG and auxiliary proteins SecDF. Other proteins may also be involved.</text>
</comment>
<dbReference type="KEGG" id="tai:Taci_1216"/>
<dbReference type="FunFam" id="1.20.1640.10:FF:000024">
    <property type="entry name" value="Multifunctional fusion protein"/>
    <property type="match status" value="1"/>
</dbReference>
<gene>
    <name evidence="12" type="primary">secF</name>
    <name evidence="14" type="ordered locus">Taci_1216</name>
</gene>
<dbReference type="InterPro" id="IPR005665">
    <property type="entry name" value="SecF_bac"/>
</dbReference>
<dbReference type="SUPFAM" id="SSF82866">
    <property type="entry name" value="Multidrug efflux transporter AcrB transmembrane domain"/>
    <property type="match status" value="1"/>
</dbReference>
<keyword evidence="12" id="KW-0997">Cell inner membrane</keyword>
<dbReference type="InterPro" id="IPR055344">
    <property type="entry name" value="SecD_SecF_C_bact"/>
</dbReference>
<evidence type="ECO:0000313" key="15">
    <source>
        <dbReference type="Proteomes" id="UP000002030"/>
    </source>
</evidence>